<evidence type="ECO:0000259" key="7">
    <source>
        <dbReference type="PROSITE" id="PS50109"/>
    </source>
</evidence>
<evidence type="ECO:0000313" key="10">
    <source>
        <dbReference type="EMBL" id="QEH35768.1"/>
    </source>
</evidence>
<name>A0A5B9W5B3_9BACT</name>
<dbReference type="SUPFAM" id="SSF47384">
    <property type="entry name" value="Homodimeric domain of signal transducing histidine kinase"/>
    <property type="match status" value="1"/>
</dbReference>
<dbReference type="InterPro" id="IPR011006">
    <property type="entry name" value="CheY-like_superfamily"/>
</dbReference>
<dbReference type="PANTHER" id="PTHR43047">
    <property type="entry name" value="TWO-COMPONENT HISTIDINE PROTEIN KINASE"/>
    <property type="match status" value="1"/>
</dbReference>
<dbReference type="CDD" id="cd17580">
    <property type="entry name" value="REC_2_DhkD-like"/>
    <property type="match status" value="1"/>
</dbReference>
<dbReference type="SMART" id="SM00448">
    <property type="entry name" value="REC"/>
    <property type="match status" value="1"/>
</dbReference>
<dbReference type="Proteomes" id="UP000324233">
    <property type="component" value="Chromosome"/>
</dbReference>
<dbReference type="InterPro" id="IPR003594">
    <property type="entry name" value="HATPase_dom"/>
</dbReference>
<proteinExistence type="predicted"/>
<feature type="domain" description="Histidine kinase" evidence="7">
    <location>
        <begin position="286"/>
        <end position="502"/>
    </location>
</feature>
<sequence length="638" mass="68821">MPERPPKETRVLLLAPTTKDLSASAALLRAGGIPCHACRDLADACGEIAAGAGALVVPEEAVLGGRGKALARILGEQPAWSSLPTIVLTAAGPDSAAKVRSILELGDVTLLKRPLEVVTFLNAVRAALRDRERQYQVRDHLAEREAVEATLREQDERLRFALAAGRLGSWELDLETGALACSDICRANYGRAPGEALAFDDVLRAIHPEERQRVRDAVAEAGAGRRALDVEYRTVWPDGSTHWVLARGRVDGRGRMSGVSLDITERKEAEEALRDADRKKDDFIAMLAHELRNPLAPIRNGLQVMRLAGGDAHAVARARAMMERQLAHMVRLVDDLLDVSRLSRQKMELRKERVLLADAVNAAVEATRPLMEAAGHELEVSLPPGPIFLDADPTRLSQVFSNLLSNSARYTEPGGRIRLAASRRGGEVAVSVRDNGIGIPREELAGIFEMFSQVDRSLERSHGGLGIGLALVKGLVEMHGGTVAAESEGRGSTFTVRLPLGEAAGKAPAQAVADGDHGPRRVLIADDSRDGAESLAMMLRLLGDEVRTARDGIEAVELAGEFRPEVILMDVGMPRLNGLDATRRIREQDWGRGIAIIALTGWGQDGDRDRSREAGCDGHLVKPVDLPDLERALADATG</sequence>
<dbReference type="SUPFAM" id="SSF52172">
    <property type="entry name" value="CheY-like"/>
    <property type="match status" value="2"/>
</dbReference>
<keyword evidence="11" id="KW-1185">Reference proteome</keyword>
<dbReference type="SMART" id="SM00388">
    <property type="entry name" value="HisKA"/>
    <property type="match status" value="1"/>
</dbReference>
<dbReference type="Gene3D" id="3.30.565.10">
    <property type="entry name" value="Histidine kinase-like ATPase, C-terminal domain"/>
    <property type="match status" value="1"/>
</dbReference>
<dbReference type="PROSITE" id="PS50109">
    <property type="entry name" value="HIS_KIN"/>
    <property type="match status" value="1"/>
</dbReference>
<organism evidence="10 11">
    <name type="scientific">Aquisphaera giovannonii</name>
    <dbReference type="NCBI Taxonomy" id="406548"/>
    <lineage>
        <taxon>Bacteria</taxon>
        <taxon>Pseudomonadati</taxon>
        <taxon>Planctomycetota</taxon>
        <taxon>Planctomycetia</taxon>
        <taxon>Isosphaerales</taxon>
        <taxon>Isosphaeraceae</taxon>
        <taxon>Aquisphaera</taxon>
    </lineage>
</organism>
<dbReference type="Gene3D" id="1.10.287.130">
    <property type="match status" value="1"/>
</dbReference>
<evidence type="ECO:0000256" key="3">
    <source>
        <dbReference type="ARBA" id="ARBA00022553"/>
    </source>
</evidence>
<evidence type="ECO:0000256" key="2">
    <source>
        <dbReference type="ARBA" id="ARBA00012438"/>
    </source>
</evidence>
<dbReference type="SUPFAM" id="SSF55785">
    <property type="entry name" value="PYP-like sensor domain (PAS domain)"/>
    <property type="match status" value="1"/>
</dbReference>
<evidence type="ECO:0000256" key="5">
    <source>
        <dbReference type="ARBA" id="ARBA00022777"/>
    </source>
</evidence>
<feature type="domain" description="Response regulatory" evidence="8">
    <location>
        <begin position="521"/>
        <end position="637"/>
    </location>
</feature>
<dbReference type="InterPro" id="IPR001789">
    <property type="entry name" value="Sig_transdc_resp-reg_receiver"/>
</dbReference>
<dbReference type="Gene3D" id="2.10.70.100">
    <property type="match status" value="1"/>
</dbReference>
<dbReference type="CDD" id="cd16922">
    <property type="entry name" value="HATPase_EvgS-ArcB-TorS-like"/>
    <property type="match status" value="1"/>
</dbReference>
<dbReference type="Pfam" id="PF00512">
    <property type="entry name" value="HisKA"/>
    <property type="match status" value="1"/>
</dbReference>
<dbReference type="PRINTS" id="PR00344">
    <property type="entry name" value="BCTRLSENSOR"/>
</dbReference>
<protein>
    <recommendedName>
        <fullName evidence="2">histidine kinase</fullName>
        <ecNumber evidence="2">2.7.13.3</ecNumber>
    </recommendedName>
</protein>
<dbReference type="PANTHER" id="PTHR43047:SF72">
    <property type="entry name" value="OSMOSENSING HISTIDINE PROTEIN KINASE SLN1"/>
    <property type="match status" value="1"/>
</dbReference>
<dbReference type="PROSITE" id="PS50110">
    <property type="entry name" value="RESPONSE_REGULATORY"/>
    <property type="match status" value="1"/>
</dbReference>
<dbReference type="Pfam" id="PF02518">
    <property type="entry name" value="HATPase_c"/>
    <property type="match status" value="1"/>
</dbReference>
<dbReference type="EMBL" id="CP042997">
    <property type="protein sequence ID" value="QEH35768.1"/>
    <property type="molecule type" value="Genomic_DNA"/>
</dbReference>
<dbReference type="FunFam" id="3.30.565.10:FF:000006">
    <property type="entry name" value="Sensor histidine kinase WalK"/>
    <property type="match status" value="1"/>
</dbReference>
<feature type="modified residue" description="4-aspartylphosphate" evidence="6">
    <location>
        <position position="570"/>
    </location>
</feature>
<evidence type="ECO:0000313" key="11">
    <source>
        <dbReference type="Proteomes" id="UP000324233"/>
    </source>
</evidence>
<feature type="domain" description="PAC" evidence="9">
    <location>
        <begin position="228"/>
        <end position="275"/>
    </location>
</feature>
<dbReference type="GO" id="GO:0005886">
    <property type="term" value="C:plasma membrane"/>
    <property type="evidence" value="ECO:0007669"/>
    <property type="project" value="TreeGrafter"/>
</dbReference>
<dbReference type="InterPro" id="IPR013655">
    <property type="entry name" value="PAS_fold_3"/>
</dbReference>
<dbReference type="InterPro" id="IPR000700">
    <property type="entry name" value="PAS-assoc_C"/>
</dbReference>
<dbReference type="InterPro" id="IPR004358">
    <property type="entry name" value="Sig_transdc_His_kin-like_C"/>
</dbReference>
<dbReference type="EC" id="2.7.13.3" evidence="2"/>
<comment type="catalytic activity">
    <reaction evidence="1">
        <text>ATP + protein L-histidine = ADP + protein N-phospho-L-histidine.</text>
        <dbReference type="EC" id="2.7.13.3"/>
    </reaction>
</comment>
<dbReference type="SMART" id="SM00387">
    <property type="entry name" value="HATPase_c"/>
    <property type="match status" value="1"/>
</dbReference>
<dbReference type="GO" id="GO:0009927">
    <property type="term" value="F:histidine phosphotransfer kinase activity"/>
    <property type="evidence" value="ECO:0007669"/>
    <property type="project" value="TreeGrafter"/>
</dbReference>
<dbReference type="SMART" id="SM00091">
    <property type="entry name" value="PAS"/>
    <property type="match status" value="1"/>
</dbReference>
<dbReference type="Pfam" id="PF08447">
    <property type="entry name" value="PAS_3"/>
    <property type="match status" value="1"/>
</dbReference>
<keyword evidence="4 10" id="KW-0808">Transferase</keyword>
<evidence type="ECO:0000259" key="8">
    <source>
        <dbReference type="PROSITE" id="PS50110"/>
    </source>
</evidence>
<evidence type="ECO:0000256" key="4">
    <source>
        <dbReference type="ARBA" id="ARBA00022679"/>
    </source>
</evidence>
<keyword evidence="3 6" id="KW-0597">Phosphoprotein</keyword>
<dbReference type="InterPro" id="IPR036097">
    <property type="entry name" value="HisK_dim/P_sf"/>
</dbReference>
<evidence type="ECO:0000259" key="9">
    <source>
        <dbReference type="PROSITE" id="PS50113"/>
    </source>
</evidence>
<dbReference type="SUPFAM" id="SSF55874">
    <property type="entry name" value="ATPase domain of HSP90 chaperone/DNA topoisomerase II/histidine kinase"/>
    <property type="match status" value="1"/>
</dbReference>
<dbReference type="InterPro" id="IPR000014">
    <property type="entry name" value="PAS"/>
</dbReference>
<dbReference type="InterPro" id="IPR005467">
    <property type="entry name" value="His_kinase_dom"/>
</dbReference>
<dbReference type="KEGG" id="agv:OJF2_43250"/>
<dbReference type="InterPro" id="IPR003661">
    <property type="entry name" value="HisK_dim/P_dom"/>
</dbReference>
<dbReference type="CDD" id="cd00130">
    <property type="entry name" value="PAS"/>
    <property type="match status" value="1"/>
</dbReference>
<dbReference type="OrthoDB" id="3272385at2"/>
<evidence type="ECO:0000256" key="1">
    <source>
        <dbReference type="ARBA" id="ARBA00000085"/>
    </source>
</evidence>
<dbReference type="AlphaFoldDB" id="A0A5B9W5B3"/>
<dbReference type="InterPro" id="IPR036890">
    <property type="entry name" value="HATPase_C_sf"/>
</dbReference>
<evidence type="ECO:0000256" key="6">
    <source>
        <dbReference type="PROSITE-ProRule" id="PRU00169"/>
    </source>
</evidence>
<gene>
    <name evidence="10" type="primary">luxQ_9</name>
    <name evidence="10" type="ORF">OJF2_43250</name>
</gene>
<dbReference type="CDD" id="cd00082">
    <property type="entry name" value="HisKA"/>
    <property type="match status" value="1"/>
</dbReference>
<reference evidence="10 11" key="1">
    <citation type="submission" date="2019-08" db="EMBL/GenBank/DDBJ databases">
        <title>Deep-cultivation of Planctomycetes and their phenomic and genomic characterization uncovers novel biology.</title>
        <authorList>
            <person name="Wiegand S."/>
            <person name="Jogler M."/>
            <person name="Boedeker C."/>
            <person name="Pinto D."/>
            <person name="Vollmers J."/>
            <person name="Rivas-Marin E."/>
            <person name="Kohn T."/>
            <person name="Peeters S.H."/>
            <person name="Heuer A."/>
            <person name="Rast P."/>
            <person name="Oberbeckmann S."/>
            <person name="Bunk B."/>
            <person name="Jeske O."/>
            <person name="Meyerdierks A."/>
            <person name="Storesund J.E."/>
            <person name="Kallscheuer N."/>
            <person name="Luecker S."/>
            <person name="Lage O.M."/>
            <person name="Pohl T."/>
            <person name="Merkel B.J."/>
            <person name="Hornburger P."/>
            <person name="Mueller R.-W."/>
            <person name="Bruemmer F."/>
            <person name="Labrenz M."/>
            <person name="Spormann A.M."/>
            <person name="Op den Camp H."/>
            <person name="Overmann J."/>
            <person name="Amann R."/>
            <person name="Jetten M.S.M."/>
            <person name="Mascher T."/>
            <person name="Medema M.H."/>
            <person name="Devos D.P."/>
            <person name="Kaster A.-K."/>
            <person name="Ovreas L."/>
            <person name="Rohde M."/>
            <person name="Galperin M.Y."/>
            <person name="Jogler C."/>
        </authorList>
    </citation>
    <scope>NUCLEOTIDE SEQUENCE [LARGE SCALE GENOMIC DNA]</scope>
    <source>
        <strain evidence="10 11">OJF2</strain>
    </source>
</reference>
<keyword evidence="5 10" id="KW-0418">Kinase</keyword>
<dbReference type="InterPro" id="IPR035965">
    <property type="entry name" value="PAS-like_dom_sf"/>
</dbReference>
<dbReference type="Gene3D" id="3.30.450.20">
    <property type="entry name" value="PAS domain"/>
    <property type="match status" value="1"/>
</dbReference>
<accession>A0A5B9W5B3</accession>
<dbReference type="GO" id="GO:0000155">
    <property type="term" value="F:phosphorelay sensor kinase activity"/>
    <property type="evidence" value="ECO:0007669"/>
    <property type="project" value="InterPro"/>
</dbReference>
<dbReference type="PROSITE" id="PS50113">
    <property type="entry name" value="PAC"/>
    <property type="match status" value="1"/>
</dbReference>
<dbReference type="Pfam" id="PF00072">
    <property type="entry name" value="Response_reg"/>
    <property type="match status" value="1"/>
</dbReference>
<dbReference type="Gene3D" id="3.40.50.2300">
    <property type="match status" value="1"/>
</dbReference>